<protein>
    <submittedName>
        <fullName evidence="1">Uncharacterized protein</fullName>
    </submittedName>
</protein>
<evidence type="ECO:0000313" key="2">
    <source>
        <dbReference type="Proteomes" id="UP000070138"/>
    </source>
</evidence>
<evidence type="ECO:0000313" key="1">
    <source>
        <dbReference type="EMBL" id="KXO00600.1"/>
    </source>
</evidence>
<keyword evidence="2" id="KW-1185">Reference proteome</keyword>
<comment type="caution">
    <text evidence="1">The sequence shown here is derived from an EMBL/GenBank/DDBJ whole genome shotgun (WGS) entry which is preliminary data.</text>
</comment>
<name>A0A137RK92_9FLAO</name>
<dbReference type="STRING" id="1548749.LS48_04200"/>
<organism evidence="1 2">
    <name type="scientific">Aequorivita aquimaris</name>
    <dbReference type="NCBI Taxonomy" id="1548749"/>
    <lineage>
        <taxon>Bacteria</taxon>
        <taxon>Pseudomonadati</taxon>
        <taxon>Bacteroidota</taxon>
        <taxon>Flavobacteriia</taxon>
        <taxon>Flavobacteriales</taxon>
        <taxon>Flavobacteriaceae</taxon>
        <taxon>Aequorivita</taxon>
    </lineage>
</organism>
<dbReference type="Proteomes" id="UP000070138">
    <property type="component" value="Unassembled WGS sequence"/>
</dbReference>
<reference evidence="2" key="1">
    <citation type="submission" date="2014-10" db="EMBL/GenBank/DDBJ databases">
        <title>Genome sequencing of Vitellibacter sp. D-24.</title>
        <authorList>
            <person name="Thevarajoo S."/>
            <person name="Selvaratnam C."/>
            <person name="Goh K.M."/>
            <person name="Chong C.S."/>
        </authorList>
    </citation>
    <scope>NUCLEOTIDE SEQUENCE [LARGE SCALE GENOMIC DNA]</scope>
    <source>
        <strain evidence="2">D-24</strain>
    </source>
</reference>
<accession>A0A137RK92</accession>
<reference evidence="1 2" key="2">
    <citation type="journal article" date="2016" name="Int. J. Syst. Evol. Microbiol.">
        <title>Vitellibacter aquimaris sp. nov., a marine bacterium isolated from seawater.</title>
        <authorList>
            <person name="Thevarajoo S."/>
            <person name="Selvaratnam C."/>
            <person name="Goh K.M."/>
            <person name="Hong K.W."/>
            <person name="Chan X.Y."/>
            <person name="Chan K.G."/>
            <person name="Chong C.S."/>
        </authorList>
    </citation>
    <scope>NUCLEOTIDE SEQUENCE [LARGE SCALE GENOMIC DNA]</scope>
    <source>
        <strain evidence="1 2">D-24</strain>
    </source>
</reference>
<dbReference type="AlphaFoldDB" id="A0A137RK92"/>
<dbReference type="EMBL" id="JRWG01000002">
    <property type="protein sequence ID" value="KXO00600.1"/>
    <property type="molecule type" value="Genomic_DNA"/>
</dbReference>
<gene>
    <name evidence="1" type="ORF">LS48_04200</name>
</gene>
<sequence length="159" mass="17680">MEAITLFQKSKILKNKAMRITLSVIAAMLLCIGCKNPKNEEISSENVEVTTKELCFRNEYSFPDSAENIDVLNLDLQIKGDSVTGNYNWLPALKDQRNGTLEGTIQNKTINATYRYLQEGMEDTAQITIVLKDDKAIVTGDNPESGLDTEVAKIDCNSN</sequence>
<proteinExistence type="predicted"/>